<sequence length="111" mass="12765">MTQAPLPPFGFTGNALSWICWTLWTSRNQLLFENRHQSAIEVFTRVLGALKEWESAQQSNKTQILKAYPSLLMPSVPLWKSYVTRTLRGRQEPDQRDWPGSSLISPRKSFG</sequence>
<dbReference type="AlphaFoldDB" id="A0A3P6DPL9"/>
<feature type="region of interest" description="Disordered" evidence="1">
    <location>
        <begin position="90"/>
        <end position="111"/>
    </location>
</feature>
<name>A0A3P6DPL9_BRAOL</name>
<proteinExistence type="predicted"/>
<accession>A0A3P6DPL9</accession>
<evidence type="ECO:0000256" key="1">
    <source>
        <dbReference type="SAM" id="MobiDB-lite"/>
    </source>
</evidence>
<organism evidence="2">
    <name type="scientific">Brassica oleracea</name>
    <name type="common">Wild cabbage</name>
    <dbReference type="NCBI Taxonomy" id="3712"/>
    <lineage>
        <taxon>Eukaryota</taxon>
        <taxon>Viridiplantae</taxon>
        <taxon>Streptophyta</taxon>
        <taxon>Embryophyta</taxon>
        <taxon>Tracheophyta</taxon>
        <taxon>Spermatophyta</taxon>
        <taxon>Magnoliopsida</taxon>
        <taxon>eudicotyledons</taxon>
        <taxon>Gunneridae</taxon>
        <taxon>Pentapetalae</taxon>
        <taxon>rosids</taxon>
        <taxon>malvids</taxon>
        <taxon>Brassicales</taxon>
        <taxon>Brassicaceae</taxon>
        <taxon>Brassiceae</taxon>
        <taxon>Brassica</taxon>
    </lineage>
</organism>
<evidence type="ECO:0000313" key="2">
    <source>
        <dbReference type="EMBL" id="VDD29390.1"/>
    </source>
</evidence>
<gene>
    <name evidence="2" type="ORF">BOLC9T54713H</name>
</gene>
<dbReference type="EMBL" id="LR031875">
    <property type="protein sequence ID" value="VDD29390.1"/>
    <property type="molecule type" value="Genomic_DNA"/>
</dbReference>
<protein>
    <submittedName>
        <fullName evidence="2">Uncharacterized protein</fullName>
    </submittedName>
</protein>
<reference evidence="2" key="1">
    <citation type="submission" date="2018-11" db="EMBL/GenBank/DDBJ databases">
        <authorList>
            <consortium name="Genoscope - CEA"/>
            <person name="William W."/>
        </authorList>
    </citation>
    <scope>NUCLEOTIDE SEQUENCE</scope>
</reference>